<organism evidence="5 6">
    <name type="scientific">Bordetella bronchiseptica (strain ATCC BAA-588 / NCTC 13252 / RB50)</name>
    <name type="common">Alcaligenes bronchisepticus</name>
    <dbReference type="NCBI Taxonomy" id="257310"/>
    <lineage>
        <taxon>Bacteria</taxon>
        <taxon>Pseudomonadati</taxon>
        <taxon>Pseudomonadota</taxon>
        <taxon>Betaproteobacteria</taxon>
        <taxon>Burkholderiales</taxon>
        <taxon>Alcaligenaceae</taxon>
        <taxon>Bordetella</taxon>
    </lineage>
</organism>
<proteinExistence type="predicted"/>
<accession>A0A0H3M0X5</accession>
<sequence>MASHVDPRNAVSLLIGGKVHSTWSTYSIDSDLMTPADAWEVGLGLPEKEFPLEVKAGVAVEVRVGTDPVLRGRVDAVTRRTGRPQRVLKMSGRDNAAILVDCSAPIFVAKEVTLAEIVAKVVRPLGITRVRIDADSAGGANEKINVEPGSTAWDVLQQAAEANGLWPWFEPDGTLVVGGPDYSTPPVATLIERFDGKGNNTLVLEHASSINDRYSEVTVLAQGHGTDEHTGQNAIRAMAKDAEVAIYRPLIVTNGDMQNSDAASSFARKLLADGRLAGESLSAVVKGHRTSDGVLWSPGQRVHVKSESLGIDAIWFLMGRQFIGGRESETVTILTLKEDAVWTLDAYQRRKKGRKGKKLQAVILDVS</sequence>
<dbReference type="SUPFAM" id="SSF69279">
    <property type="entry name" value="Phage tail proteins"/>
    <property type="match status" value="2"/>
</dbReference>
<dbReference type="Gene3D" id="3.55.50.10">
    <property type="entry name" value="Baseplate protein-like domains"/>
    <property type="match status" value="1"/>
</dbReference>
<dbReference type="PIRSF" id="PIRSF004440">
    <property type="entry name" value="GpP"/>
    <property type="match status" value="1"/>
</dbReference>
<dbReference type="Pfam" id="PF22255">
    <property type="entry name" value="Gp44-like_2nd"/>
    <property type="match status" value="1"/>
</dbReference>
<dbReference type="Pfam" id="PF22630">
    <property type="entry name" value="NMB1110_3rd"/>
    <property type="match status" value="1"/>
</dbReference>
<dbReference type="HOGENOM" id="CLU_060292_1_0_4"/>
<dbReference type="Pfam" id="PF21683">
    <property type="entry name" value="GpP-like_1st"/>
    <property type="match status" value="1"/>
</dbReference>
<dbReference type="InterPro" id="IPR049354">
    <property type="entry name" value="GpP-like_N"/>
</dbReference>
<evidence type="ECO:0000259" key="4">
    <source>
        <dbReference type="Pfam" id="PF22630"/>
    </source>
</evidence>
<dbReference type="Pfam" id="PF22174">
    <property type="entry name" value="NMB1110-like_C"/>
    <property type="match status" value="1"/>
</dbReference>
<feature type="domain" description="Tail protein NMB1110-like third" evidence="4">
    <location>
        <begin position="213"/>
        <end position="271"/>
    </location>
</feature>
<dbReference type="Gene3D" id="3.30.1920.10">
    <property type="entry name" value="Baseplate protein-like domains - 2 layer sandwich fold"/>
    <property type="match status" value="1"/>
</dbReference>
<feature type="domain" description="Baseplate hub protein gp44-like N-terminal" evidence="1">
    <location>
        <begin position="11"/>
        <end position="94"/>
    </location>
</feature>
<dbReference type="InterPro" id="IPR026276">
    <property type="entry name" value="Baseplate_GpP"/>
</dbReference>
<feature type="domain" description="Tail protein NMB1110-like C-terminal" evidence="2">
    <location>
        <begin position="273"/>
        <end position="341"/>
    </location>
</feature>
<evidence type="ECO:0000313" key="6">
    <source>
        <dbReference type="Proteomes" id="UP000001027"/>
    </source>
</evidence>
<protein>
    <submittedName>
        <fullName evidence="5">Phage tail protein</fullName>
    </submittedName>
</protein>
<dbReference type="AlphaFoldDB" id="A0A0H3M0X5"/>
<evidence type="ECO:0000259" key="3">
    <source>
        <dbReference type="Pfam" id="PF22255"/>
    </source>
</evidence>
<dbReference type="Gene3D" id="2.30.300.10">
    <property type="entry name" value="Baseplate protein-like domain - beta roll fold"/>
    <property type="match status" value="1"/>
</dbReference>
<dbReference type="EMBL" id="BX640448">
    <property type="protein sequence ID" value="CAE35588.1"/>
    <property type="molecule type" value="Genomic_DNA"/>
</dbReference>
<evidence type="ECO:0000313" key="5">
    <source>
        <dbReference type="EMBL" id="CAE35588.1"/>
    </source>
</evidence>
<dbReference type="InterPro" id="IPR054034">
    <property type="entry name" value="NMB1110-like_C"/>
</dbReference>
<dbReference type="InterPro" id="IPR023399">
    <property type="entry name" value="Baseplate-like_2-layer_sand"/>
</dbReference>
<feature type="domain" description="Baseplate hub protein gp44/GpP-like second" evidence="3">
    <location>
        <begin position="96"/>
        <end position="178"/>
    </location>
</feature>
<dbReference type="InterPro" id="IPR054482">
    <property type="entry name" value="NMB1110-like_3rd"/>
</dbReference>
<evidence type="ECO:0000259" key="1">
    <source>
        <dbReference type="Pfam" id="PF21683"/>
    </source>
</evidence>
<dbReference type="Proteomes" id="UP000001027">
    <property type="component" value="Chromosome"/>
</dbReference>
<name>A0A0H3M0X5_BORBR</name>
<dbReference type="eggNOG" id="COG4379">
    <property type="taxonomic scope" value="Bacteria"/>
</dbReference>
<gene>
    <name evidence="5" type="ordered locus">BB3615</name>
</gene>
<reference evidence="6" key="1">
    <citation type="journal article" date="2003" name="Nat. Genet.">
        <title>Comparative analysis of the genome sequences of Bordetella pertussis, Bordetella parapertussis and Bordetella bronchiseptica.</title>
        <authorList>
            <person name="Parkhill J."/>
            <person name="Sebaihia M."/>
            <person name="Preston A."/>
            <person name="Murphy L.D."/>
            <person name="Thomson N.R."/>
            <person name="Harris D.E."/>
            <person name="Holden M.T.G."/>
            <person name="Churcher C.M."/>
            <person name="Bentley S.D."/>
            <person name="Mungall K.L."/>
            <person name="Cerdeno-Tarraga A.-M."/>
            <person name="Temple L."/>
            <person name="James K.D."/>
            <person name="Harris B."/>
            <person name="Quail M.A."/>
            <person name="Achtman M."/>
            <person name="Atkin R."/>
            <person name="Baker S."/>
            <person name="Basham D."/>
            <person name="Bason N."/>
            <person name="Cherevach I."/>
            <person name="Chillingworth T."/>
            <person name="Collins M."/>
            <person name="Cronin A."/>
            <person name="Davis P."/>
            <person name="Doggett J."/>
            <person name="Feltwell T."/>
            <person name="Goble A."/>
            <person name="Hamlin N."/>
            <person name="Hauser H."/>
            <person name="Holroyd S."/>
            <person name="Jagels K."/>
            <person name="Leather S."/>
            <person name="Moule S."/>
            <person name="Norberczak H."/>
            <person name="O'Neil S."/>
            <person name="Ormond D."/>
            <person name="Price C."/>
            <person name="Rabbinowitsch E."/>
            <person name="Rutter S."/>
            <person name="Sanders M."/>
            <person name="Saunders D."/>
            <person name="Seeger K."/>
            <person name="Sharp S."/>
            <person name="Simmonds M."/>
            <person name="Skelton J."/>
            <person name="Squares R."/>
            <person name="Squares S."/>
            <person name="Stevens K."/>
            <person name="Unwin L."/>
            <person name="Whitehead S."/>
            <person name="Barrell B.G."/>
            <person name="Maskell D.J."/>
        </authorList>
    </citation>
    <scope>NUCLEOTIDE SEQUENCE [LARGE SCALE GENOMIC DNA]</scope>
    <source>
        <strain evidence="6">ATCC BAA-588 / NCTC 13252 / RB50</strain>
    </source>
</reference>
<evidence type="ECO:0000259" key="2">
    <source>
        <dbReference type="Pfam" id="PF22174"/>
    </source>
</evidence>
<dbReference type="InterPro" id="IPR053981">
    <property type="entry name" value="Gp44/GpP-like_2nd"/>
</dbReference>
<dbReference type="RefSeq" id="WP_010926878.1">
    <property type="nucleotide sequence ID" value="NC_002927.3"/>
</dbReference>
<dbReference type="KEGG" id="bbr:BB3615"/>